<evidence type="ECO:0000313" key="4">
    <source>
        <dbReference type="Proteomes" id="UP000284605"/>
    </source>
</evidence>
<evidence type="ECO:0000313" key="3">
    <source>
        <dbReference type="EMBL" id="RJF88499.1"/>
    </source>
</evidence>
<name>A0A418WEZ6_9PROT</name>
<dbReference type="InterPro" id="IPR013096">
    <property type="entry name" value="Cupin_2"/>
</dbReference>
<accession>A0A418WEZ6</accession>
<comment type="caution">
    <text evidence="3">The sequence shown here is derived from an EMBL/GenBank/DDBJ whole genome shotgun (WGS) entry which is preliminary data.</text>
</comment>
<keyword evidence="1" id="KW-0732">Signal</keyword>
<sequence length="141" mass="15024">MRRLCLSLAAVCLLPGIAWGDGARKPVTVTPILSTATTASGQPIALPAGPVTVGVSRYVIEPGAKLPVHKHPSQRYAYVQAGNLTVYDVDTGQRFDYKPGDFIVEVLDQWHYGENTGAVPVELLVIDQTPAGTTVNTVTKP</sequence>
<evidence type="ECO:0000259" key="2">
    <source>
        <dbReference type="Pfam" id="PF07883"/>
    </source>
</evidence>
<organism evidence="3 4">
    <name type="scientific">Oleomonas cavernae</name>
    <dbReference type="NCBI Taxonomy" id="2320859"/>
    <lineage>
        <taxon>Bacteria</taxon>
        <taxon>Pseudomonadati</taxon>
        <taxon>Pseudomonadota</taxon>
        <taxon>Alphaproteobacteria</taxon>
        <taxon>Acetobacterales</taxon>
        <taxon>Acetobacteraceae</taxon>
        <taxon>Oleomonas</taxon>
    </lineage>
</organism>
<evidence type="ECO:0000256" key="1">
    <source>
        <dbReference type="SAM" id="SignalP"/>
    </source>
</evidence>
<proteinExistence type="predicted"/>
<protein>
    <submittedName>
        <fullName evidence="3">Cupin domain-containing protein</fullName>
    </submittedName>
</protein>
<dbReference type="EMBL" id="QYUK01000011">
    <property type="protein sequence ID" value="RJF88499.1"/>
    <property type="molecule type" value="Genomic_DNA"/>
</dbReference>
<dbReference type="RefSeq" id="WP_119779134.1">
    <property type="nucleotide sequence ID" value="NZ_QYUK01000011.1"/>
</dbReference>
<dbReference type="Pfam" id="PF07883">
    <property type="entry name" value="Cupin_2"/>
    <property type="match status" value="1"/>
</dbReference>
<keyword evidence="4" id="KW-1185">Reference proteome</keyword>
<dbReference type="SUPFAM" id="SSF51182">
    <property type="entry name" value="RmlC-like cupins"/>
    <property type="match status" value="1"/>
</dbReference>
<dbReference type="InterPro" id="IPR014710">
    <property type="entry name" value="RmlC-like_jellyroll"/>
</dbReference>
<dbReference type="Proteomes" id="UP000284605">
    <property type="component" value="Unassembled WGS sequence"/>
</dbReference>
<dbReference type="AlphaFoldDB" id="A0A418WEZ6"/>
<feature type="chain" id="PRO_5019210662" evidence="1">
    <location>
        <begin position="21"/>
        <end position="141"/>
    </location>
</feature>
<dbReference type="CDD" id="cd02236">
    <property type="entry name" value="cupin_CV2614-like"/>
    <property type="match status" value="1"/>
</dbReference>
<dbReference type="Gene3D" id="2.60.120.10">
    <property type="entry name" value="Jelly Rolls"/>
    <property type="match status" value="1"/>
</dbReference>
<dbReference type="InterPro" id="IPR011051">
    <property type="entry name" value="RmlC_Cupin_sf"/>
</dbReference>
<reference evidence="3 4" key="1">
    <citation type="submission" date="2018-09" db="EMBL/GenBank/DDBJ databases">
        <authorList>
            <person name="Zhu H."/>
        </authorList>
    </citation>
    <scope>NUCLEOTIDE SEQUENCE [LARGE SCALE GENOMIC DNA]</scope>
    <source>
        <strain evidence="3 4">K1W22B-8</strain>
    </source>
</reference>
<feature type="signal peptide" evidence="1">
    <location>
        <begin position="1"/>
        <end position="20"/>
    </location>
</feature>
<gene>
    <name evidence="3" type="ORF">D3874_17010</name>
</gene>
<feature type="domain" description="Cupin type-2" evidence="2">
    <location>
        <begin position="58"/>
        <end position="126"/>
    </location>
</feature>
<dbReference type="OrthoDB" id="287220at2"/>